<dbReference type="Gene3D" id="1.10.10.10">
    <property type="entry name" value="Winged helix-like DNA-binding domain superfamily/Winged helix DNA-binding domain"/>
    <property type="match status" value="1"/>
</dbReference>
<evidence type="ECO:0000256" key="5">
    <source>
        <dbReference type="ARBA" id="ARBA00023163"/>
    </source>
</evidence>
<evidence type="ECO:0000259" key="6">
    <source>
        <dbReference type="Pfam" id="PF04542"/>
    </source>
</evidence>
<dbReference type="CDD" id="cd06171">
    <property type="entry name" value="Sigma70_r4"/>
    <property type="match status" value="1"/>
</dbReference>
<dbReference type="SUPFAM" id="SSF88946">
    <property type="entry name" value="Sigma2 domain of RNA polymerase sigma factors"/>
    <property type="match status" value="1"/>
</dbReference>
<dbReference type="GO" id="GO:0016987">
    <property type="term" value="F:sigma factor activity"/>
    <property type="evidence" value="ECO:0007669"/>
    <property type="project" value="UniProtKB-KW"/>
</dbReference>
<dbReference type="InterPro" id="IPR036388">
    <property type="entry name" value="WH-like_DNA-bd_sf"/>
</dbReference>
<keyword evidence="5" id="KW-0804">Transcription</keyword>
<dbReference type="InterPro" id="IPR013324">
    <property type="entry name" value="RNA_pol_sigma_r3/r4-like"/>
</dbReference>
<dbReference type="InterPro" id="IPR014284">
    <property type="entry name" value="RNA_pol_sigma-70_dom"/>
</dbReference>
<comment type="similarity">
    <text evidence="1">Belongs to the sigma-70 factor family. ECF subfamily.</text>
</comment>
<evidence type="ECO:0000256" key="3">
    <source>
        <dbReference type="ARBA" id="ARBA00023082"/>
    </source>
</evidence>
<dbReference type="GO" id="GO:0006352">
    <property type="term" value="P:DNA-templated transcription initiation"/>
    <property type="evidence" value="ECO:0007669"/>
    <property type="project" value="InterPro"/>
</dbReference>
<dbReference type="InterPro" id="IPR007627">
    <property type="entry name" value="RNA_pol_sigma70_r2"/>
</dbReference>
<dbReference type="PANTHER" id="PTHR43133:SF62">
    <property type="entry name" value="RNA POLYMERASE SIGMA FACTOR SIGZ"/>
    <property type="match status" value="1"/>
</dbReference>
<proteinExistence type="inferred from homology"/>
<keyword evidence="4" id="KW-0238">DNA-binding</keyword>
<keyword evidence="2" id="KW-0805">Transcription regulation</keyword>
<dbReference type="PANTHER" id="PTHR43133">
    <property type="entry name" value="RNA POLYMERASE ECF-TYPE SIGMA FACTO"/>
    <property type="match status" value="1"/>
</dbReference>
<dbReference type="NCBIfam" id="TIGR02937">
    <property type="entry name" value="sigma70-ECF"/>
    <property type="match status" value="1"/>
</dbReference>
<dbReference type="InterPro" id="IPR039425">
    <property type="entry name" value="RNA_pol_sigma-70-like"/>
</dbReference>
<dbReference type="Gene3D" id="1.10.1740.10">
    <property type="match status" value="1"/>
</dbReference>
<protein>
    <submittedName>
        <fullName evidence="8">RNA polymerase, sigma subunit, ECF family</fullName>
    </submittedName>
</protein>
<dbReference type="InterPro" id="IPR007630">
    <property type="entry name" value="RNA_pol_sigma70_r4"/>
</dbReference>
<reference evidence="8 9" key="1">
    <citation type="submission" date="2017-05" db="EMBL/GenBank/DDBJ databases">
        <authorList>
            <person name="Varghese N."/>
            <person name="Submissions S."/>
        </authorList>
    </citation>
    <scope>NUCLEOTIDE SEQUENCE [LARGE SCALE GENOMIC DNA]</scope>
    <source>
        <strain evidence="8 9">DSM 19036</strain>
    </source>
</reference>
<dbReference type="Pfam" id="PF04545">
    <property type="entry name" value="Sigma70_r4"/>
    <property type="match status" value="1"/>
</dbReference>
<accession>A0A521FLI1</accession>
<evidence type="ECO:0000256" key="4">
    <source>
        <dbReference type="ARBA" id="ARBA00023125"/>
    </source>
</evidence>
<dbReference type="GO" id="GO:0003677">
    <property type="term" value="F:DNA binding"/>
    <property type="evidence" value="ECO:0007669"/>
    <property type="project" value="UniProtKB-KW"/>
</dbReference>
<keyword evidence="9" id="KW-1185">Reference proteome</keyword>
<feature type="domain" description="RNA polymerase sigma-70 region 4" evidence="7">
    <location>
        <begin position="139"/>
        <end position="186"/>
    </location>
</feature>
<evidence type="ECO:0000259" key="7">
    <source>
        <dbReference type="Pfam" id="PF04545"/>
    </source>
</evidence>
<name>A0A521FLI1_9SPHI</name>
<dbReference type="RefSeq" id="WP_142530624.1">
    <property type="nucleotide sequence ID" value="NZ_CBCSJO010000012.1"/>
</dbReference>
<evidence type="ECO:0000313" key="8">
    <source>
        <dbReference type="EMBL" id="SMO96999.1"/>
    </source>
</evidence>
<dbReference type="InterPro" id="IPR013325">
    <property type="entry name" value="RNA_pol_sigma_r2"/>
</dbReference>
<gene>
    <name evidence="8" type="ORF">SAMN06265348_113209</name>
</gene>
<evidence type="ECO:0000256" key="1">
    <source>
        <dbReference type="ARBA" id="ARBA00010641"/>
    </source>
</evidence>
<keyword evidence="3" id="KW-0731">Sigma factor</keyword>
<sequence>MASNIYTHPQEYNTDESLLLKGLKENSEPAFRNLYYNYKSALLAIILKMMKNKEEAEDILQETFINISKNLHLYDPDKGRLFTWMARVARNKTLDNLKSPSARHSIHQLDVEELDEDILRPLQISCFNVEAIGLKTLTDGLNASQRKVIDFIYFNGYTHLEVAEALNVPLGTVKTRNRMAMNTLRAFF</sequence>
<evidence type="ECO:0000256" key="2">
    <source>
        <dbReference type="ARBA" id="ARBA00023015"/>
    </source>
</evidence>
<feature type="domain" description="RNA polymerase sigma-70 region 2" evidence="6">
    <location>
        <begin position="35"/>
        <end position="99"/>
    </location>
</feature>
<dbReference type="AlphaFoldDB" id="A0A521FLI1"/>
<dbReference type="Pfam" id="PF04542">
    <property type="entry name" value="Sigma70_r2"/>
    <property type="match status" value="1"/>
</dbReference>
<evidence type="ECO:0000313" key="9">
    <source>
        <dbReference type="Proteomes" id="UP000320300"/>
    </source>
</evidence>
<dbReference type="SUPFAM" id="SSF88659">
    <property type="entry name" value="Sigma3 and sigma4 domains of RNA polymerase sigma factors"/>
    <property type="match status" value="1"/>
</dbReference>
<organism evidence="8 9">
    <name type="scientific">Pedobacter westerhofensis</name>
    <dbReference type="NCBI Taxonomy" id="425512"/>
    <lineage>
        <taxon>Bacteria</taxon>
        <taxon>Pseudomonadati</taxon>
        <taxon>Bacteroidota</taxon>
        <taxon>Sphingobacteriia</taxon>
        <taxon>Sphingobacteriales</taxon>
        <taxon>Sphingobacteriaceae</taxon>
        <taxon>Pedobacter</taxon>
    </lineage>
</organism>
<dbReference type="Proteomes" id="UP000320300">
    <property type="component" value="Unassembled WGS sequence"/>
</dbReference>
<dbReference type="OrthoDB" id="9790423at2"/>
<dbReference type="EMBL" id="FXTN01000013">
    <property type="protein sequence ID" value="SMO96999.1"/>
    <property type="molecule type" value="Genomic_DNA"/>
</dbReference>